<evidence type="ECO:0000313" key="1">
    <source>
        <dbReference type="EMBL" id="MDT9684595.1"/>
    </source>
</evidence>
<dbReference type="Proteomes" id="UP001250181">
    <property type="component" value="Unassembled WGS sequence"/>
</dbReference>
<reference evidence="1 2" key="1">
    <citation type="submission" date="2023-09" db="EMBL/GenBank/DDBJ databases">
        <title>Streptomyces sp. nov.: A antagonism against Alternaria gaisen Producing Streptochlin, Isolated from Tamarix root soil.</title>
        <authorList>
            <person name="Chen Y."/>
        </authorList>
    </citation>
    <scope>NUCLEOTIDE SEQUENCE [LARGE SCALE GENOMIC DNA]</scope>
    <source>
        <strain evidence="1 2">TRM76323</strain>
    </source>
</reference>
<name>A0ABU3QPA8_9ACTN</name>
<keyword evidence="2" id="KW-1185">Reference proteome</keyword>
<proteinExistence type="predicted"/>
<sequence>MGVSDIFAEKRVTRVAEVVNEDDEIVGLQVTTASGERFVLTDWTDWTLRVDTRGDDELPDYFWPPEEHSLNTVFESRDGAVVTSVREHVDEMGDVIGLHLSIESFGDFSVHADAEGFSWKRGAGV</sequence>
<comment type="caution">
    <text evidence="1">The sequence shown here is derived from an EMBL/GenBank/DDBJ whole genome shotgun (WGS) entry which is preliminary data.</text>
</comment>
<gene>
    <name evidence="1" type="ORF">RND61_21410</name>
</gene>
<dbReference type="EMBL" id="JAWCTQ010000029">
    <property type="protein sequence ID" value="MDT9684595.1"/>
    <property type="molecule type" value="Genomic_DNA"/>
</dbReference>
<protein>
    <submittedName>
        <fullName evidence="1">Uncharacterized protein</fullName>
    </submittedName>
</protein>
<dbReference type="RefSeq" id="WP_315879650.1">
    <property type="nucleotide sequence ID" value="NZ_JAWCTQ010000029.1"/>
</dbReference>
<organism evidence="1 2">
    <name type="scientific">Streptomyces tamarix</name>
    <dbReference type="NCBI Taxonomy" id="3078565"/>
    <lineage>
        <taxon>Bacteria</taxon>
        <taxon>Bacillati</taxon>
        <taxon>Actinomycetota</taxon>
        <taxon>Actinomycetes</taxon>
        <taxon>Kitasatosporales</taxon>
        <taxon>Streptomycetaceae</taxon>
        <taxon>Streptomyces</taxon>
    </lineage>
</organism>
<accession>A0ABU3QPA8</accession>
<evidence type="ECO:0000313" key="2">
    <source>
        <dbReference type="Proteomes" id="UP001250181"/>
    </source>
</evidence>